<comment type="caution">
    <text evidence="2">The sequence shown here is derived from an EMBL/GenBank/DDBJ whole genome shotgun (WGS) entry which is preliminary data.</text>
</comment>
<evidence type="ECO:0000313" key="3">
    <source>
        <dbReference type="Proteomes" id="UP000477722"/>
    </source>
</evidence>
<keyword evidence="1" id="KW-1133">Transmembrane helix</keyword>
<sequence>MPLDTVHPALAAALLALPQLCLLTRAWIRHRTAVRLEQERTRRIQLALRRSGDERRADLVRACAELEAASRAGPPGAP</sequence>
<accession>A0A6G4X7X3</accession>
<proteinExistence type="predicted"/>
<keyword evidence="3" id="KW-1185">Reference proteome</keyword>
<dbReference type="EMBL" id="JAAKZZ010000817">
    <property type="protein sequence ID" value="NGO73625.1"/>
    <property type="molecule type" value="Genomic_DNA"/>
</dbReference>
<evidence type="ECO:0000256" key="1">
    <source>
        <dbReference type="SAM" id="Phobius"/>
    </source>
</evidence>
<dbReference type="AlphaFoldDB" id="A0A6G4X7X3"/>
<keyword evidence="1" id="KW-0472">Membrane</keyword>
<dbReference type="Proteomes" id="UP000477722">
    <property type="component" value="Unassembled WGS sequence"/>
</dbReference>
<feature type="transmembrane region" description="Helical" evidence="1">
    <location>
        <begin position="6"/>
        <end position="28"/>
    </location>
</feature>
<gene>
    <name evidence="2" type="ORF">G5C65_35940</name>
</gene>
<protein>
    <submittedName>
        <fullName evidence="2">Uncharacterized protein</fullName>
    </submittedName>
</protein>
<keyword evidence="1" id="KW-0812">Transmembrane</keyword>
<evidence type="ECO:0000313" key="2">
    <source>
        <dbReference type="EMBL" id="NGO73625.1"/>
    </source>
</evidence>
<name>A0A6G4X7X3_9ACTN</name>
<organism evidence="2 3">
    <name type="scientific">Streptomyces boncukensis</name>
    <dbReference type="NCBI Taxonomy" id="2711219"/>
    <lineage>
        <taxon>Bacteria</taxon>
        <taxon>Bacillati</taxon>
        <taxon>Actinomycetota</taxon>
        <taxon>Actinomycetes</taxon>
        <taxon>Kitasatosporales</taxon>
        <taxon>Streptomycetaceae</taxon>
        <taxon>Streptomyces</taxon>
    </lineage>
</organism>
<reference evidence="2 3" key="1">
    <citation type="submission" date="2020-02" db="EMBL/GenBank/DDBJ databases">
        <title>Whole-genome analyses of novel actinobacteria.</title>
        <authorList>
            <person name="Sahin N."/>
            <person name="Tatar D."/>
        </authorList>
    </citation>
    <scope>NUCLEOTIDE SEQUENCE [LARGE SCALE GENOMIC DNA]</scope>
    <source>
        <strain evidence="2 3">SB3404</strain>
    </source>
</reference>
<dbReference type="RefSeq" id="WP_165303248.1">
    <property type="nucleotide sequence ID" value="NZ_JAAKZZ010000817.1"/>
</dbReference>